<feature type="transmembrane region" description="Helical" evidence="8">
    <location>
        <begin position="26"/>
        <end position="46"/>
    </location>
</feature>
<accession>A0A485M502</accession>
<feature type="domain" description="EamA" evidence="9">
    <location>
        <begin position="176"/>
        <end position="307"/>
    </location>
</feature>
<feature type="transmembrane region" description="Helical" evidence="8">
    <location>
        <begin position="291"/>
        <end position="309"/>
    </location>
</feature>
<protein>
    <submittedName>
        <fullName evidence="10">Uncharacterized transporter YojE</fullName>
    </submittedName>
</protein>
<dbReference type="AlphaFoldDB" id="A0A485M502"/>
<comment type="similarity">
    <text evidence="2">Belongs to the EamA transporter family.</text>
</comment>
<dbReference type="Pfam" id="PF00892">
    <property type="entry name" value="EamA"/>
    <property type="match status" value="2"/>
</dbReference>
<dbReference type="InterPro" id="IPR000620">
    <property type="entry name" value="EamA_dom"/>
</dbReference>
<evidence type="ECO:0000256" key="2">
    <source>
        <dbReference type="ARBA" id="ARBA00007362"/>
    </source>
</evidence>
<dbReference type="InterPro" id="IPR004626">
    <property type="entry name" value="RarD"/>
</dbReference>
<feature type="domain" description="EamA" evidence="9">
    <location>
        <begin position="27"/>
        <end position="165"/>
    </location>
</feature>
<dbReference type="PANTHER" id="PTHR22911:SF137">
    <property type="entry name" value="SOLUTE CARRIER FAMILY 35 MEMBER G2-RELATED"/>
    <property type="match status" value="1"/>
</dbReference>
<feature type="transmembrane region" description="Helical" evidence="8">
    <location>
        <begin position="96"/>
        <end position="115"/>
    </location>
</feature>
<keyword evidence="6 8" id="KW-1133">Transmembrane helix</keyword>
<dbReference type="GO" id="GO:0005886">
    <property type="term" value="C:plasma membrane"/>
    <property type="evidence" value="ECO:0007669"/>
    <property type="project" value="UniProtKB-SubCell"/>
</dbReference>
<feature type="transmembrane region" description="Helical" evidence="8">
    <location>
        <begin position="127"/>
        <end position="144"/>
    </location>
</feature>
<dbReference type="SUPFAM" id="SSF103481">
    <property type="entry name" value="Multidrug resistance efflux transporter EmrE"/>
    <property type="match status" value="2"/>
</dbReference>
<dbReference type="NCBIfam" id="TIGR00688">
    <property type="entry name" value="rarD"/>
    <property type="match status" value="1"/>
</dbReference>
<evidence type="ECO:0000256" key="3">
    <source>
        <dbReference type="ARBA" id="ARBA00022448"/>
    </source>
</evidence>
<feature type="transmembrane region" description="Helical" evidence="8">
    <location>
        <begin position="196"/>
        <end position="219"/>
    </location>
</feature>
<keyword evidence="5 8" id="KW-0812">Transmembrane</keyword>
<evidence type="ECO:0000259" key="9">
    <source>
        <dbReference type="Pfam" id="PF00892"/>
    </source>
</evidence>
<evidence type="ECO:0000256" key="4">
    <source>
        <dbReference type="ARBA" id="ARBA00022475"/>
    </source>
</evidence>
<organism evidence="10">
    <name type="scientific">anaerobic digester metagenome</name>
    <dbReference type="NCBI Taxonomy" id="1263854"/>
    <lineage>
        <taxon>unclassified sequences</taxon>
        <taxon>metagenomes</taxon>
        <taxon>ecological metagenomes</taxon>
    </lineage>
</organism>
<feature type="transmembrane region" description="Helical" evidence="8">
    <location>
        <begin position="234"/>
        <end position="255"/>
    </location>
</feature>
<evidence type="ECO:0000256" key="7">
    <source>
        <dbReference type="ARBA" id="ARBA00023136"/>
    </source>
</evidence>
<proteinExistence type="inferred from homology"/>
<comment type="subcellular location">
    <subcellularLocation>
        <location evidence="1">Cell membrane</location>
        <topology evidence="1">Multi-pass membrane protein</topology>
    </subcellularLocation>
</comment>
<evidence type="ECO:0000313" key="10">
    <source>
        <dbReference type="EMBL" id="VFU16672.1"/>
    </source>
</evidence>
<evidence type="ECO:0000256" key="8">
    <source>
        <dbReference type="SAM" id="Phobius"/>
    </source>
</evidence>
<feature type="transmembrane region" description="Helical" evidence="8">
    <location>
        <begin position="267"/>
        <end position="285"/>
    </location>
</feature>
<evidence type="ECO:0000256" key="6">
    <source>
        <dbReference type="ARBA" id="ARBA00022989"/>
    </source>
</evidence>
<keyword evidence="7 8" id="KW-0472">Membrane</keyword>
<sequence length="335" mass="37250">MENKNTTESITMKEDVGVKFEPDEQLLGILYGAGAFILWGVFPIYWKLVVQVPALQIMSHRVAWCFVFMALVLLVTKKLGSFLSELREIFSSIKKFFSIFLASVLISVNWLTYIWAVNHDHIIETSLGYYINPLVSVLLGVIVLKEKLSLWQTVSFVLAAIGVLNMTLHFGSFPWIALVLAMSFGFYGLCKKIIHLGAVTGIAVETMFISPFALLYLYYAHSSGVGAFALNNPGVSLVLAGAGVVTAIPLILFAGGTKRLPLSIIGFLQYTSPTIALILGVFLFHETFNRVHLVSFILIWVALTVFSLARTRLFIQMENMLLKRVSYKGSTGKYN</sequence>
<reference evidence="10" key="1">
    <citation type="submission" date="2019-03" db="EMBL/GenBank/DDBJ databases">
        <authorList>
            <person name="Hao L."/>
        </authorList>
    </citation>
    <scope>NUCLEOTIDE SEQUENCE</scope>
</reference>
<keyword evidence="3" id="KW-0813">Transport</keyword>
<gene>
    <name evidence="10" type="primary">yojE</name>
    <name evidence="10" type="ORF">SCFA_340009</name>
</gene>
<evidence type="ECO:0000256" key="1">
    <source>
        <dbReference type="ARBA" id="ARBA00004651"/>
    </source>
</evidence>
<keyword evidence="4" id="KW-1003">Cell membrane</keyword>
<dbReference type="InterPro" id="IPR037185">
    <property type="entry name" value="EmrE-like"/>
</dbReference>
<feature type="transmembrane region" description="Helical" evidence="8">
    <location>
        <begin position="58"/>
        <end position="75"/>
    </location>
</feature>
<dbReference type="EMBL" id="CAADRN010000268">
    <property type="protein sequence ID" value="VFU16672.1"/>
    <property type="molecule type" value="Genomic_DNA"/>
</dbReference>
<name>A0A485M502_9ZZZZ</name>
<evidence type="ECO:0000256" key="5">
    <source>
        <dbReference type="ARBA" id="ARBA00022692"/>
    </source>
</evidence>
<dbReference type="PANTHER" id="PTHR22911">
    <property type="entry name" value="ACYL-MALONYL CONDENSING ENZYME-RELATED"/>
    <property type="match status" value="1"/>
</dbReference>